<evidence type="ECO:0000256" key="1">
    <source>
        <dbReference type="SAM" id="MobiDB-lite"/>
    </source>
</evidence>
<organism evidence="3 4">
    <name type="scientific">Clostridium sartagoforme AAU1</name>
    <dbReference type="NCBI Taxonomy" id="1202534"/>
    <lineage>
        <taxon>Bacteria</taxon>
        <taxon>Bacillati</taxon>
        <taxon>Bacillota</taxon>
        <taxon>Clostridia</taxon>
        <taxon>Eubacteriales</taxon>
        <taxon>Clostridiaceae</taxon>
        <taxon>Clostridium</taxon>
    </lineage>
</organism>
<gene>
    <name evidence="3" type="ORF">A500_13695</name>
</gene>
<dbReference type="EMBL" id="ASRV01000158">
    <property type="protein sequence ID" value="EOR21297.1"/>
    <property type="molecule type" value="Genomic_DNA"/>
</dbReference>
<evidence type="ECO:0008006" key="5">
    <source>
        <dbReference type="Google" id="ProtNLM"/>
    </source>
</evidence>
<comment type="caution">
    <text evidence="3">The sequence shown here is derived from an EMBL/GenBank/DDBJ whole genome shotgun (WGS) entry which is preliminary data.</text>
</comment>
<proteinExistence type="predicted"/>
<sequence length="173" mass="20044">MKKILIYITTILIGASIPVYFLLIWEPLKSEEAISRNSIDMNTENKIDMEKSNANEKNLSDEKALEDKEINNDNENNKVSDENKVTLIKNGTINNNLFNGLEKTKREEINKILKNLSVVDIIQINEYFSNSEDKINLKNGILLVKKRTSNSEYEVFKNIMNEYINLEELEVEI</sequence>
<dbReference type="RefSeq" id="WP_016208037.1">
    <property type="nucleotide sequence ID" value="NZ_ASRV01000158.1"/>
</dbReference>
<accession>R9BW72</accession>
<keyword evidence="2" id="KW-1133">Transmembrane helix</keyword>
<feature type="region of interest" description="Disordered" evidence="1">
    <location>
        <begin position="45"/>
        <end position="78"/>
    </location>
</feature>
<dbReference type="PATRIC" id="fig|1202534.3.peg.2715"/>
<keyword evidence="2" id="KW-0472">Membrane</keyword>
<keyword evidence="2" id="KW-0812">Transmembrane</keyword>
<dbReference type="Proteomes" id="UP000013988">
    <property type="component" value="Unassembled WGS sequence"/>
</dbReference>
<evidence type="ECO:0000313" key="4">
    <source>
        <dbReference type="Proteomes" id="UP000013988"/>
    </source>
</evidence>
<feature type="transmembrane region" description="Helical" evidence="2">
    <location>
        <begin position="6"/>
        <end position="25"/>
    </location>
</feature>
<dbReference type="OrthoDB" id="1931602at2"/>
<name>R9BW72_9CLOT</name>
<evidence type="ECO:0000313" key="3">
    <source>
        <dbReference type="EMBL" id="EOR21297.1"/>
    </source>
</evidence>
<protein>
    <recommendedName>
        <fullName evidence="5">Stage III sporulation protein AH</fullName>
    </recommendedName>
</protein>
<dbReference type="AlphaFoldDB" id="R9BW72"/>
<keyword evidence="4" id="KW-1185">Reference proteome</keyword>
<reference evidence="3 4" key="1">
    <citation type="submission" date="2013-03" db="EMBL/GenBank/DDBJ databases">
        <title>Whole genome shotgun sequencing of Clostridium sartagoforme AAU1.</title>
        <authorList>
            <person name="Joshi C.G."/>
            <person name="Duggirala S.M."/>
            <person name="Nathani N.M."/>
            <person name="Bhatt V.D."/>
            <person name="Patel A.K."/>
            <person name="Pandya P.R."/>
            <person name="KaPatel J.A."/>
        </authorList>
    </citation>
    <scope>NUCLEOTIDE SEQUENCE [LARGE SCALE GENOMIC DNA]</scope>
    <source>
        <strain evidence="3 4">AAU1</strain>
    </source>
</reference>
<evidence type="ECO:0000256" key="2">
    <source>
        <dbReference type="SAM" id="Phobius"/>
    </source>
</evidence>